<gene>
    <name evidence="3" type="ORF">SAMN04488519_103126</name>
</gene>
<evidence type="ECO:0000256" key="2">
    <source>
        <dbReference type="ARBA" id="ARBA00023002"/>
    </source>
</evidence>
<evidence type="ECO:0000256" key="1">
    <source>
        <dbReference type="ARBA" id="ARBA00006484"/>
    </source>
</evidence>
<proteinExistence type="inferred from homology"/>
<dbReference type="GO" id="GO:0016491">
    <property type="term" value="F:oxidoreductase activity"/>
    <property type="evidence" value="ECO:0007669"/>
    <property type="project" value="UniProtKB-KW"/>
</dbReference>
<comment type="similarity">
    <text evidence="1">Belongs to the short-chain dehydrogenases/reductases (SDR) family.</text>
</comment>
<dbReference type="AlphaFoldDB" id="A0A1I5DSC8"/>
<dbReference type="GO" id="GO:0016020">
    <property type="term" value="C:membrane"/>
    <property type="evidence" value="ECO:0007669"/>
    <property type="project" value="TreeGrafter"/>
</dbReference>
<dbReference type="EMBL" id="FOVW01000003">
    <property type="protein sequence ID" value="SFO02000.1"/>
    <property type="molecule type" value="Genomic_DNA"/>
</dbReference>
<keyword evidence="4" id="KW-1185">Reference proteome</keyword>
<dbReference type="PANTHER" id="PTHR44196:SF1">
    <property type="entry name" value="DEHYDROGENASE_REDUCTASE SDR FAMILY MEMBER 7B"/>
    <property type="match status" value="1"/>
</dbReference>
<evidence type="ECO:0000313" key="4">
    <source>
        <dbReference type="Proteomes" id="UP000199564"/>
    </source>
</evidence>
<organism evidence="3 4">
    <name type="scientific">Algoriphagus ornithinivorans</name>
    <dbReference type="NCBI Taxonomy" id="226506"/>
    <lineage>
        <taxon>Bacteria</taxon>
        <taxon>Pseudomonadati</taxon>
        <taxon>Bacteroidota</taxon>
        <taxon>Cytophagia</taxon>
        <taxon>Cytophagales</taxon>
        <taxon>Cyclobacteriaceae</taxon>
        <taxon>Algoriphagus</taxon>
    </lineage>
</organism>
<dbReference type="PANTHER" id="PTHR44196">
    <property type="entry name" value="DEHYDROGENASE/REDUCTASE SDR FAMILY MEMBER 7B"/>
    <property type="match status" value="1"/>
</dbReference>
<dbReference type="Gene3D" id="3.40.50.720">
    <property type="entry name" value="NAD(P)-binding Rossmann-like Domain"/>
    <property type="match status" value="1"/>
</dbReference>
<dbReference type="STRING" id="226506.SAMN04488519_103126"/>
<dbReference type="InterPro" id="IPR002347">
    <property type="entry name" value="SDR_fam"/>
</dbReference>
<dbReference type="InterPro" id="IPR036291">
    <property type="entry name" value="NAD(P)-bd_dom_sf"/>
</dbReference>
<accession>A0A1I5DSC8</accession>
<sequence>MNKSFANSFVLVSGAASGIGKELVQQLYLVQAKILAVDIDADGLQELRAQLPEIEILTLDLTKGKALEEITLWLDKNWKQLDYCFANAGKAYYEPFEKQELNKIEELFHLNVFAVLELGIVLRQKFPSLYLTITCSAMAYWPLPGYGIYSATKSSLLAWAQTVWLESDEQWLSLAFPIATQSKFFDQAGQGIPRPFPSQKADQVADKILRGVKKRQKKIFPSALFRVLLYLNRYLLIIKPIYQYYELRKFKKWIKKQSNS</sequence>
<dbReference type="Proteomes" id="UP000199564">
    <property type="component" value="Unassembled WGS sequence"/>
</dbReference>
<dbReference type="SUPFAM" id="SSF51735">
    <property type="entry name" value="NAD(P)-binding Rossmann-fold domains"/>
    <property type="match status" value="1"/>
</dbReference>
<dbReference type="PRINTS" id="PR00081">
    <property type="entry name" value="GDHRDH"/>
</dbReference>
<reference evidence="4" key="1">
    <citation type="submission" date="2016-10" db="EMBL/GenBank/DDBJ databases">
        <authorList>
            <person name="Varghese N."/>
            <person name="Submissions S."/>
        </authorList>
    </citation>
    <scope>NUCLEOTIDE SEQUENCE [LARGE SCALE GENOMIC DNA]</scope>
    <source>
        <strain evidence="4">DSM 15282</strain>
    </source>
</reference>
<protein>
    <submittedName>
        <fullName evidence="3">Short-chain dehydrogenase</fullName>
    </submittedName>
</protein>
<keyword evidence="2" id="KW-0560">Oxidoreductase</keyword>
<name>A0A1I5DSC8_9BACT</name>
<dbReference type="Pfam" id="PF00106">
    <property type="entry name" value="adh_short"/>
    <property type="match status" value="1"/>
</dbReference>
<evidence type="ECO:0000313" key="3">
    <source>
        <dbReference type="EMBL" id="SFO02000.1"/>
    </source>
</evidence>
<dbReference type="RefSeq" id="WP_091651319.1">
    <property type="nucleotide sequence ID" value="NZ_FOVW01000003.1"/>
</dbReference>